<evidence type="ECO:0000256" key="3">
    <source>
        <dbReference type="ARBA" id="ARBA00022840"/>
    </source>
</evidence>
<dbReference type="EMBL" id="CACVKT020000566">
    <property type="protein sequence ID" value="CAC5360450.1"/>
    <property type="molecule type" value="Genomic_DNA"/>
</dbReference>
<evidence type="ECO:0000313" key="5">
    <source>
        <dbReference type="Proteomes" id="UP000507470"/>
    </source>
</evidence>
<protein>
    <recommendedName>
        <fullName evidence="6">HSPA12B</fullName>
    </recommendedName>
</protein>
<dbReference type="CDD" id="cd10229">
    <property type="entry name" value="ASKHA_NBD_HSP70_HSPA12"/>
    <property type="match status" value="1"/>
</dbReference>
<dbReference type="AlphaFoldDB" id="A0A6J8A1X4"/>
<sequence>MAAARENPVPSKLMVAAIDFGTTYTGFGFSMRDTYLSEPLRIWTKHWGSSGGGPALVSEKTPTVLLLEPDKNFHSFGYDAEDKYSELAQEDKHTGWYYFKHFKMTLYHEKINRTISLRTDQGIELPALEVFKHSISYIKGLVLDELRNKGVLETAVMEKEICWVLTVPAIWDFTAKQFMREAAKGAGIPTEQLILALEPEAASVFIKHMNVNVQRDQDEGPTLSPYDPGTRYMVLDLGGGTVDVTVREVMPDRTLKEVTKASGGAWGGLYVNEEIYKFLEKIFTPKILGEFKAESTSDYLDLERGIELVKRKLGTDGQGRFTLNIPMDLRDRYTKAMKKTASEANISLFATTNTEMKKDKLKFPKEVMANFFSPCIQSIIEHCRTVLDLSGANKVQDVIMVGGFAESTIMQLLVKKAFPTKNIVIPPEAGLVVLKGAVLYGHHPRIVSCRVASKTIGLRNLRYFMKEMDPEDKKIVEGGVPYCKDIFHTLCEAGSEFMLGETVAHDVFPLRPNMKEMTLNLYQTNKKDPKYTTDEGCEEIGKIRVEMPDTSKGMNRQVIVSLTFGDTELIVEGKDNETGRSADVHLDLLQH</sequence>
<evidence type="ECO:0000313" key="4">
    <source>
        <dbReference type="EMBL" id="CAC5360450.1"/>
    </source>
</evidence>
<organism evidence="4 5">
    <name type="scientific">Mytilus coruscus</name>
    <name type="common">Sea mussel</name>
    <dbReference type="NCBI Taxonomy" id="42192"/>
    <lineage>
        <taxon>Eukaryota</taxon>
        <taxon>Metazoa</taxon>
        <taxon>Spiralia</taxon>
        <taxon>Lophotrochozoa</taxon>
        <taxon>Mollusca</taxon>
        <taxon>Bivalvia</taxon>
        <taxon>Autobranchia</taxon>
        <taxon>Pteriomorphia</taxon>
        <taxon>Mytilida</taxon>
        <taxon>Mytiloidea</taxon>
        <taxon>Mytilidae</taxon>
        <taxon>Mytilinae</taxon>
        <taxon>Mytilus</taxon>
    </lineage>
</organism>
<evidence type="ECO:0000256" key="1">
    <source>
        <dbReference type="ARBA" id="ARBA00007381"/>
    </source>
</evidence>
<dbReference type="Pfam" id="PF00012">
    <property type="entry name" value="HSP70"/>
    <property type="match status" value="1"/>
</dbReference>
<name>A0A6J8A1X4_MYTCO</name>
<dbReference type="Gene3D" id="3.30.420.40">
    <property type="match status" value="2"/>
</dbReference>
<reference evidence="4 5" key="1">
    <citation type="submission" date="2020-06" db="EMBL/GenBank/DDBJ databases">
        <authorList>
            <person name="Li R."/>
            <person name="Bekaert M."/>
        </authorList>
    </citation>
    <scope>NUCLEOTIDE SEQUENCE [LARGE SCALE GENOMIC DNA]</scope>
    <source>
        <strain evidence="5">wild</strain>
    </source>
</reference>
<evidence type="ECO:0000256" key="2">
    <source>
        <dbReference type="ARBA" id="ARBA00022741"/>
    </source>
</evidence>
<accession>A0A6J8A1X4</accession>
<comment type="similarity">
    <text evidence="1">Belongs to the heat shock protein 70 family.</text>
</comment>
<dbReference type="InterPro" id="IPR043129">
    <property type="entry name" value="ATPase_NBD"/>
</dbReference>
<proteinExistence type="inferred from homology"/>
<evidence type="ECO:0008006" key="6">
    <source>
        <dbReference type="Google" id="ProtNLM"/>
    </source>
</evidence>
<dbReference type="GO" id="GO:0140662">
    <property type="term" value="F:ATP-dependent protein folding chaperone"/>
    <property type="evidence" value="ECO:0007669"/>
    <property type="project" value="InterPro"/>
</dbReference>
<dbReference type="PANTHER" id="PTHR14187:SF5">
    <property type="entry name" value="HEAT SHOCK 70 KDA PROTEIN 12A"/>
    <property type="match status" value="1"/>
</dbReference>
<keyword evidence="3" id="KW-0067">ATP-binding</keyword>
<dbReference type="GO" id="GO:0005524">
    <property type="term" value="F:ATP binding"/>
    <property type="evidence" value="ECO:0007669"/>
    <property type="project" value="UniProtKB-KW"/>
</dbReference>
<keyword evidence="2" id="KW-0547">Nucleotide-binding</keyword>
<dbReference type="InterPro" id="IPR013126">
    <property type="entry name" value="Hsp_70_fam"/>
</dbReference>
<dbReference type="PANTHER" id="PTHR14187">
    <property type="entry name" value="ALPHA KINASE/ELONGATION FACTOR 2 KINASE"/>
    <property type="match status" value="1"/>
</dbReference>
<dbReference type="OrthoDB" id="6117866at2759"/>
<dbReference type="SUPFAM" id="SSF53067">
    <property type="entry name" value="Actin-like ATPase domain"/>
    <property type="match status" value="2"/>
</dbReference>
<gene>
    <name evidence="4" type="ORF">MCOR_2933</name>
</gene>
<dbReference type="Proteomes" id="UP000507470">
    <property type="component" value="Unassembled WGS sequence"/>
</dbReference>
<keyword evidence="5" id="KW-1185">Reference proteome</keyword>